<gene>
    <name evidence="2" type="ORF">GCM10023172_36250</name>
</gene>
<feature type="compositionally biased region" description="Pro residues" evidence="1">
    <location>
        <begin position="1"/>
        <end position="12"/>
    </location>
</feature>
<dbReference type="RefSeq" id="WP_208133683.1">
    <property type="nucleotide sequence ID" value="NZ_BAABGQ010000009.1"/>
</dbReference>
<proteinExistence type="predicted"/>
<feature type="region of interest" description="Disordered" evidence="1">
    <location>
        <begin position="79"/>
        <end position="103"/>
    </location>
</feature>
<accession>A0ABP8QPR6</accession>
<feature type="compositionally biased region" description="Low complexity" evidence="1">
    <location>
        <begin position="94"/>
        <end position="103"/>
    </location>
</feature>
<organism evidence="2 3">
    <name type="scientific">Hymenobacter ginsengisoli</name>
    <dbReference type="NCBI Taxonomy" id="1051626"/>
    <lineage>
        <taxon>Bacteria</taxon>
        <taxon>Pseudomonadati</taxon>
        <taxon>Bacteroidota</taxon>
        <taxon>Cytophagia</taxon>
        <taxon>Cytophagales</taxon>
        <taxon>Hymenobacteraceae</taxon>
        <taxon>Hymenobacter</taxon>
    </lineage>
</organism>
<protein>
    <submittedName>
        <fullName evidence="2">Uncharacterized protein</fullName>
    </submittedName>
</protein>
<evidence type="ECO:0000256" key="1">
    <source>
        <dbReference type="SAM" id="MobiDB-lite"/>
    </source>
</evidence>
<dbReference type="Proteomes" id="UP001501243">
    <property type="component" value="Unassembled WGS sequence"/>
</dbReference>
<evidence type="ECO:0000313" key="3">
    <source>
        <dbReference type="Proteomes" id="UP001501243"/>
    </source>
</evidence>
<feature type="region of interest" description="Disordered" evidence="1">
    <location>
        <begin position="1"/>
        <end position="66"/>
    </location>
</feature>
<reference evidence="3" key="1">
    <citation type="journal article" date="2019" name="Int. J. Syst. Evol. Microbiol.">
        <title>The Global Catalogue of Microorganisms (GCM) 10K type strain sequencing project: providing services to taxonomists for standard genome sequencing and annotation.</title>
        <authorList>
            <consortium name="The Broad Institute Genomics Platform"/>
            <consortium name="The Broad Institute Genome Sequencing Center for Infectious Disease"/>
            <person name="Wu L."/>
            <person name="Ma J."/>
        </authorList>
    </citation>
    <scope>NUCLEOTIDE SEQUENCE [LARGE SCALE GENOMIC DNA]</scope>
    <source>
        <strain evidence="3">JCM 17841</strain>
    </source>
</reference>
<comment type="caution">
    <text evidence="2">The sequence shown here is derived from an EMBL/GenBank/DDBJ whole genome shotgun (WGS) entry which is preliminary data.</text>
</comment>
<dbReference type="EMBL" id="BAABGQ010000009">
    <property type="protein sequence ID" value="GAA4506693.1"/>
    <property type="molecule type" value="Genomic_DNA"/>
</dbReference>
<feature type="compositionally biased region" description="Basic and acidic residues" evidence="1">
    <location>
        <begin position="79"/>
        <end position="91"/>
    </location>
</feature>
<sequence length="133" mass="14313">MENTPQPTPANPQPADQQAAHDGTPQYGDFGHPADPNAPRHYQASTNDGSNDNPDEFSELRGKHAAATEHYCMTEAIADPHKQRGHVEQNQHPEAIAAAEGGNAAEERAAYALDDPRYAGGDVFDLKDQQTGL</sequence>
<name>A0ABP8QPR6_9BACT</name>
<keyword evidence="3" id="KW-1185">Reference proteome</keyword>
<evidence type="ECO:0000313" key="2">
    <source>
        <dbReference type="EMBL" id="GAA4506693.1"/>
    </source>
</evidence>
<feature type="compositionally biased region" description="Polar residues" evidence="1">
    <location>
        <begin position="43"/>
        <end position="52"/>
    </location>
</feature>